<proteinExistence type="predicted"/>
<name>A0A1I2EJL8_9BURK</name>
<dbReference type="STRING" id="1177982.SAMN04489711_107183"/>
<dbReference type="AlphaFoldDB" id="A0A1I2EJL8"/>
<keyword evidence="2" id="KW-1185">Reference proteome</keyword>
<dbReference type="RefSeq" id="WP_092939807.1">
    <property type="nucleotide sequence ID" value="NZ_FONX01000007.1"/>
</dbReference>
<dbReference type="Proteomes" id="UP000199119">
    <property type="component" value="Unassembled WGS sequence"/>
</dbReference>
<gene>
    <name evidence="1" type="ORF">SAMN04489711_107183</name>
</gene>
<dbReference type="Gene3D" id="1.10.1660.10">
    <property type="match status" value="1"/>
</dbReference>
<sequence length="104" mass="11649">MSHETSSSVTGVLLDDDTLGLHDFAHTCAVEPHWVIERVESGLIELPAQGDGVDRVQWRFASTHVVRARRMAFVERTMDANPELAALVADLEEEIARLRRRLGD</sequence>
<dbReference type="EMBL" id="FONX01000007">
    <property type="protein sequence ID" value="SFE93172.1"/>
    <property type="molecule type" value="Genomic_DNA"/>
</dbReference>
<evidence type="ECO:0000313" key="1">
    <source>
        <dbReference type="EMBL" id="SFE93172.1"/>
    </source>
</evidence>
<dbReference type="OrthoDB" id="9799091at2"/>
<organism evidence="1 2">
    <name type="scientific">Paracidovorax wautersii</name>
    <dbReference type="NCBI Taxonomy" id="1177982"/>
    <lineage>
        <taxon>Bacteria</taxon>
        <taxon>Pseudomonadati</taxon>
        <taxon>Pseudomonadota</taxon>
        <taxon>Betaproteobacteria</taxon>
        <taxon>Burkholderiales</taxon>
        <taxon>Comamonadaceae</taxon>
        <taxon>Paracidovorax</taxon>
    </lineage>
</organism>
<evidence type="ECO:0000313" key="2">
    <source>
        <dbReference type="Proteomes" id="UP000199119"/>
    </source>
</evidence>
<protein>
    <submittedName>
        <fullName evidence="1">Chaperone modulatory protein CbpM</fullName>
    </submittedName>
</protein>
<reference evidence="2" key="1">
    <citation type="submission" date="2016-10" db="EMBL/GenBank/DDBJ databases">
        <authorList>
            <person name="Varghese N."/>
            <person name="Submissions S."/>
        </authorList>
    </citation>
    <scope>NUCLEOTIDE SEQUENCE [LARGE SCALE GENOMIC DNA]</scope>
    <source>
        <strain evidence="2">DSM 27981</strain>
    </source>
</reference>
<accession>A0A1I2EJL8</accession>